<accession>A0A9P6UFW9</accession>
<reference evidence="2" key="1">
    <citation type="journal article" date="2020" name="Fungal Divers.">
        <title>Resolving the Mortierellaceae phylogeny through synthesis of multi-gene phylogenetics and phylogenomics.</title>
        <authorList>
            <person name="Vandepol N."/>
            <person name="Liber J."/>
            <person name="Desiro A."/>
            <person name="Na H."/>
            <person name="Kennedy M."/>
            <person name="Barry K."/>
            <person name="Grigoriev I.V."/>
            <person name="Miller A.N."/>
            <person name="O'Donnell K."/>
            <person name="Stajich J.E."/>
            <person name="Bonito G."/>
        </authorList>
    </citation>
    <scope>NUCLEOTIDE SEQUENCE</scope>
    <source>
        <strain evidence="2">NVP60</strain>
    </source>
</reference>
<evidence type="ECO:0000313" key="2">
    <source>
        <dbReference type="EMBL" id="KAG0290834.1"/>
    </source>
</evidence>
<dbReference type="AlphaFoldDB" id="A0A9P6UFW9"/>
<dbReference type="Proteomes" id="UP000823405">
    <property type="component" value="Unassembled WGS sequence"/>
</dbReference>
<evidence type="ECO:0000313" key="3">
    <source>
        <dbReference type="Proteomes" id="UP000823405"/>
    </source>
</evidence>
<feature type="region of interest" description="Disordered" evidence="1">
    <location>
        <begin position="118"/>
        <end position="178"/>
    </location>
</feature>
<feature type="non-terminal residue" evidence="2">
    <location>
        <position position="178"/>
    </location>
</feature>
<sequence length="178" mass="19607">MSADMGRVLASELISEPEQPSALQDTVTTPIAISGPKQDEQHLAFLDLMTRVSGKSRDQAEREIWEEQRATAAAVRKELEMRLKLQREQAQREQDRVVTVEEGDSRIELKQVSKLHAESTLKIKSKAKSKAAKKDHRHKEQQASGMGKGKHGLKGALEKNNKGSIRATSTDSGRGVGG</sequence>
<evidence type="ECO:0000256" key="1">
    <source>
        <dbReference type="SAM" id="MobiDB-lite"/>
    </source>
</evidence>
<gene>
    <name evidence="2" type="ORF">BGZ97_006080</name>
</gene>
<protein>
    <submittedName>
        <fullName evidence="2">Uncharacterized protein</fullName>
    </submittedName>
</protein>
<feature type="compositionally biased region" description="Basic residues" evidence="1">
    <location>
        <begin position="123"/>
        <end position="139"/>
    </location>
</feature>
<feature type="compositionally biased region" description="Polar residues" evidence="1">
    <location>
        <begin position="162"/>
        <end position="172"/>
    </location>
</feature>
<dbReference type="EMBL" id="JAAAIN010002702">
    <property type="protein sequence ID" value="KAG0290834.1"/>
    <property type="molecule type" value="Genomic_DNA"/>
</dbReference>
<organism evidence="2 3">
    <name type="scientific">Linnemannia gamsii</name>
    <dbReference type="NCBI Taxonomy" id="64522"/>
    <lineage>
        <taxon>Eukaryota</taxon>
        <taxon>Fungi</taxon>
        <taxon>Fungi incertae sedis</taxon>
        <taxon>Mucoromycota</taxon>
        <taxon>Mortierellomycotina</taxon>
        <taxon>Mortierellomycetes</taxon>
        <taxon>Mortierellales</taxon>
        <taxon>Mortierellaceae</taxon>
        <taxon>Linnemannia</taxon>
    </lineage>
</organism>
<proteinExistence type="predicted"/>
<name>A0A9P6UFW9_9FUNG</name>
<feature type="region of interest" description="Disordered" evidence="1">
    <location>
        <begin position="1"/>
        <end position="23"/>
    </location>
</feature>
<keyword evidence="3" id="KW-1185">Reference proteome</keyword>
<comment type="caution">
    <text evidence="2">The sequence shown here is derived from an EMBL/GenBank/DDBJ whole genome shotgun (WGS) entry which is preliminary data.</text>
</comment>
<dbReference type="OrthoDB" id="10589976at2759"/>